<dbReference type="Pfam" id="PF03134">
    <property type="entry name" value="TB2_DP1_HVA22"/>
    <property type="match status" value="1"/>
</dbReference>
<evidence type="ECO:0000313" key="4">
    <source>
        <dbReference type="Proteomes" id="UP000193498"/>
    </source>
</evidence>
<protein>
    <recommendedName>
        <fullName evidence="1">Protein YOP1</fullName>
    </recommendedName>
</protein>
<comment type="similarity">
    <text evidence="1">Belongs to the DP1 family.</text>
</comment>
<reference evidence="3 4" key="1">
    <citation type="submission" date="2016-07" db="EMBL/GenBank/DDBJ databases">
        <title>Pervasive Adenine N6-methylation of Active Genes in Fungi.</title>
        <authorList>
            <consortium name="DOE Joint Genome Institute"/>
            <person name="Mondo S.J."/>
            <person name="Dannebaum R.O."/>
            <person name="Kuo R.C."/>
            <person name="Labutti K."/>
            <person name="Haridas S."/>
            <person name="Kuo A."/>
            <person name="Salamov A."/>
            <person name="Ahrendt S.R."/>
            <person name="Lipzen A."/>
            <person name="Sullivan W."/>
            <person name="Andreopoulos W.B."/>
            <person name="Clum A."/>
            <person name="Lindquist E."/>
            <person name="Daum C."/>
            <person name="Ramamoorthy G.K."/>
            <person name="Gryganskyi A."/>
            <person name="Culley D."/>
            <person name="Magnuson J.K."/>
            <person name="James T.Y."/>
            <person name="O'Malley M.A."/>
            <person name="Stajich J.E."/>
            <person name="Spatafora J.W."/>
            <person name="Visel A."/>
            <person name="Grigoriev I.V."/>
        </authorList>
    </citation>
    <scope>NUCLEOTIDE SEQUENCE [LARGE SCALE GENOMIC DNA]</scope>
    <source>
        <strain evidence="3 4">CBS 931.73</strain>
    </source>
</reference>
<dbReference type="InterPro" id="IPR004345">
    <property type="entry name" value="TB2_DP1_HVA22"/>
</dbReference>
<accession>A0A1Y1Y6W9</accession>
<dbReference type="AlphaFoldDB" id="A0A1Y1Y6W9"/>
<comment type="subcellular location">
    <subcellularLocation>
        <location evidence="1">Membrane</location>
        <topology evidence="1">Multi-pass membrane protein</topology>
    </subcellularLocation>
</comment>
<dbReference type="OrthoDB" id="10009287at2759"/>
<dbReference type="PANTHER" id="PTHR12300">
    <property type="entry name" value="HVA22-LIKE PROTEINS"/>
    <property type="match status" value="1"/>
</dbReference>
<keyword evidence="4" id="KW-1185">Reference proteome</keyword>
<gene>
    <name evidence="3" type="ORF">K493DRAFT_34760</name>
</gene>
<name>A0A1Y1Y6W9_9FUNG</name>
<organism evidence="3 4">
    <name type="scientific">Basidiobolus meristosporus CBS 931.73</name>
    <dbReference type="NCBI Taxonomy" id="1314790"/>
    <lineage>
        <taxon>Eukaryota</taxon>
        <taxon>Fungi</taxon>
        <taxon>Fungi incertae sedis</taxon>
        <taxon>Zoopagomycota</taxon>
        <taxon>Entomophthoromycotina</taxon>
        <taxon>Basidiobolomycetes</taxon>
        <taxon>Basidiobolales</taxon>
        <taxon>Basidiobolaceae</taxon>
        <taxon>Basidiobolus</taxon>
    </lineage>
</organism>
<dbReference type="GO" id="GO:0016020">
    <property type="term" value="C:membrane"/>
    <property type="evidence" value="ECO:0007669"/>
    <property type="project" value="UniProtKB-SubCell"/>
</dbReference>
<sequence length="229" mass="26492">MFYPLAKLTCLSLGLYYSFKAVRSRNKERGMQWLTFWVVMAFYRVGEFVADIFLGWWLPFYGYFKLLAILFVLFTQPWGAEAMYKQHLRPLFRSNQYHVEDFKRNYGSYIMNLSRVVVSIALTLTSLIFSLDASKGAPSDISRRKENETLKEPRQIRAHVEHSRATPTRSKATKGLHEARVNTRSAPAANAKSFSDIRSKFQQEETCSSKNPKMTLGGRRLNLEKPLVT</sequence>
<dbReference type="Proteomes" id="UP000193498">
    <property type="component" value="Unassembled WGS sequence"/>
</dbReference>
<evidence type="ECO:0000313" key="3">
    <source>
        <dbReference type="EMBL" id="ORX93753.1"/>
    </source>
</evidence>
<feature type="transmembrane region" description="Helical" evidence="1">
    <location>
        <begin position="113"/>
        <end position="131"/>
    </location>
</feature>
<comment type="caution">
    <text evidence="3">The sequence shown here is derived from an EMBL/GenBank/DDBJ whole genome shotgun (WGS) entry which is preliminary data.</text>
</comment>
<dbReference type="EMBL" id="MCFE01000225">
    <property type="protein sequence ID" value="ORX93753.1"/>
    <property type="molecule type" value="Genomic_DNA"/>
</dbReference>
<keyword evidence="1" id="KW-0812">Transmembrane</keyword>
<dbReference type="InParanoid" id="A0A1Y1Y6W9"/>
<keyword evidence="1" id="KW-0472">Membrane</keyword>
<feature type="compositionally biased region" description="Basic and acidic residues" evidence="2">
    <location>
        <begin position="141"/>
        <end position="164"/>
    </location>
</feature>
<keyword evidence="1" id="KW-1133">Transmembrane helix</keyword>
<feature type="transmembrane region" description="Helical" evidence="1">
    <location>
        <begin position="63"/>
        <end position="84"/>
    </location>
</feature>
<proteinExistence type="inferred from homology"/>
<evidence type="ECO:0000256" key="2">
    <source>
        <dbReference type="SAM" id="MobiDB-lite"/>
    </source>
</evidence>
<feature type="region of interest" description="Disordered" evidence="2">
    <location>
        <begin position="135"/>
        <end position="229"/>
    </location>
</feature>
<evidence type="ECO:0000256" key="1">
    <source>
        <dbReference type="RuleBase" id="RU362006"/>
    </source>
</evidence>
<comment type="caution">
    <text evidence="1">Lacks conserved residue(s) required for the propagation of feature annotation.</text>
</comment>